<feature type="transmembrane region" description="Helical" evidence="6">
    <location>
        <begin position="244"/>
        <end position="264"/>
    </location>
</feature>
<feature type="transmembrane region" description="Helical" evidence="6">
    <location>
        <begin position="165"/>
        <end position="183"/>
    </location>
</feature>
<dbReference type="Proteomes" id="UP001059480">
    <property type="component" value="Unassembled WGS sequence"/>
</dbReference>
<evidence type="ECO:0000256" key="6">
    <source>
        <dbReference type="SAM" id="Phobius"/>
    </source>
</evidence>
<protein>
    <submittedName>
        <fullName evidence="7">Oligosaccharide flippase family protein</fullName>
    </submittedName>
</protein>
<feature type="transmembrane region" description="Helical" evidence="6">
    <location>
        <begin position="55"/>
        <end position="73"/>
    </location>
</feature>
<sequence>MEKKSGDNQSVKFLMQGALLLSIAGFIAKILSAVYRVPFQNMVGNTGFYVYQQVYPIYGIGMTLALSGFPVFFSNLIAEQHGGQKIASIIKHGFLLLSVLALVIFLSLYTFAAQIAFWMGDAQLTPVIQSVSWMFLLMPFLVLVRGYFQGSFRMMPTAISQVVEQLVRVAVILIAAGIFTKVGGDVYQMGGWAMSSATIAALAASLILLYFVRQERALLMEQENSWLTHKESAAYSWRILIRRLIVEGGTICLLSSILVLYQLIDSFTVFNGLLEQGLLADMAKNLKGIYDRGQPLVQLGLVVGVGFSSSYMPLMSRAYSQGNMAEVKQSAKSLLRMTMAFSTTATIGIIAILPRLNHMLFGDMQGNAALSVYVLSIWLASMMLAYHGILQSINQYRITLMGLAIGLLVKLLLNQLFVVDMGTLGASLITVLGLTIMLLFMYGLTPSFVKGSLRPNKFIRKLLFGNFLLFLVVGILNLGLNVAFPNGLSRGMDSLMVFLQVIVGLMTFLVYAVRSDLFTQGEWASIPKGKTIYKRLSKEQ</sequence>
<evidence type="ECO:0000313" key="7">
    <source>
        <dbReference type="EMBL" id="MCQ9209647.1"/>
    </source>
</evidence>
<reference evidence="7" key="3">
    <citation type="journal article" date="2023" name="Microbiol. Resour. Announc.">
        <title>Draft Genome Sequence of Granulicatella sp. Strain S8, Isolated from a Marine Fish, Seriola quinqueradiata.</title>
        <authorList>
            <person name="Lee M."/>
            <person name="Farooq A."/>
            <person name="Jeong J.B."/>
            <person name="Jung M.Y."/>
        </authorList>
    </citation>
    <scope>NUCLEOTIDE SEQUENCE</scope>
    <source>
        <strain evidence="7">S8</strain>
    </source>
</reference>
<keyword evidence="4 6" id="KW-1133">Transmembrane helix</keyword>
<feature type="transmembrane region" description="Helical" evidence="6">
    <location>
        <begin position="296"/>
        <end position="314"/>
    </location>
</feature>
<feature type="transmembrane region" description="Helical" evidence="6">
    <location>
        <begin position="463"/>
        <end position="483"/>
    </location>
</feature>
<dbReference type="EMBL" id="JANHNZ010000002">
    <property type="protein sequence ID" value="MCQ9209647.1"/>
    <property type="molecule type" value="Genomic_DNA"/>
</dbReference>
<dbReference type="InterPro" id="IPR002797">
    <property type="entry name" value="Polysacc_synth"/>
</dbReference>
<name>A0ABT1WMA4_9LACT</name>
<evidence type="ECO:0000256" key="1">
    <source>
        <dbReference type="ARBA" id="ARBA00004651"/>
    </source>
</evidence>
<gene>
    <name evidence="7" type="ORF">NPA36_03705</name>
</gene>
<feature type="transmembrane region" description="Helical" evidence="6">
    <location>
        <begin position="398"/>
        <end position="418"/>
    </location>
</feature>
<reference evidence="7" key="2">
    <citation type="journal article" date="2023" name="Curr. Microbiol.">
        <title>Granulicatella seriolae sp. nov., a Novel Facultative Anaerobe Isolated from Yellowtail Marine Fish.</title>
        <authorList>
            <person name="Lee M."/>
            <person name="Choi Y.J."/>
            <person name="Farooq A."/>
            <person name="Jeong J.B."/>
            <person name="Jung M.Y."/>
        </authorList>
    </citation>
    <scope>NUCLEOTIDE SEQUENCE</scope>
    <source>
        <strain evidence="7">S8</strain>
    </source>
</reference>
<organism evidence="7 8">
    <name type="scientific">Granulicatella seriolae</name>
    <dbReference type="NCBI Taxonomy" id="2967226"/>
    <lineage>
        <taxon>Bacteria</taxon>
        <taxon>Bacillati</taxon>
        <taxon>Bacillota</taxon>
        <taxon>Bacilli</taxon>
        <taxon>Lactobacillales</taxon>
        <taxon>Carnobacteriaceae</taxon>
        <taxon>Granulicatella</taxon>
    </lineage>
</organism>
<evidence type="ECO:0000256" key="5">
    <source>
        <dbReference type="ARBA" id="ARBA00023136"/>
    </source>
</evidence>
<dbReference type="CDD" id="cd13124">
    <property type="entry name" value="MATE_SpoVB_like"/>
    <property type="match status" value="1"/>
</dbReference>
<dbReference type="Pfam" id="PF01943">
    <property type="entry name" value="Polysacc_synt"/>
    <property type="match status" value="1"/>
</dbReference>
<keyword evidence="3 6" id="KW-0812">Transmembrane</keyword>
<reference evidence="7" key="1">
    <citation type="submission" date="2022-07" db="EMBL/GenBank/DDBJ databases">
        <authorList>
            <person name="Jung M.-Y."/>
            <person name="Lee M."/>
        </authorList>
    </citation>
    <scope>NUCLEOTIDE SEQUENCE</scope>
    <source>
        <strain evidence="7">S8</strain>
    </source>
</reference>
<dbReference type="RefSeq" id="WP_256944755.1">
    <property type="nucleotide sequence ID" value="NZ_JANHNZ010000002.1"/>
</dbReference>
<dbReference type="PANTHER" id="PTHR30250">
    <property type="entry name" value="PST FAMILY PREDICTED COLANIC ACID TRANSPORTER"/>
    <property type="match status" value="1"/>
</dbReference>
<evidence type="ECO:0000313" key="8">
    <source>
        <dbReference type="Proteomes" id="UP001059480"/>
    </source>
</evidence>
<accession>A0ABT1WMA4</accession>
<feature type="transmembrane region" description="Helical" evidence="6">
    <location>
        <begin position="94"/>
        <end position="118"/>
    </location>
</feature>
<feature type="transmembrane region" description="Helical" evidence="6">
    <location>
        <begin position="495"/>
        <end position="513"/>
    </location>
</feature>
<evidence type="ECO:0000256" key="3">
    <source>
        <dbReference type="ARBA" id="ARBA00022692"/>
    </source>
</evidence>
<comment type="caution">
    <text evidence="7">The sequence shown here is derived from an EMBL/GenBank/DDBJ whole genome shotgun (WGS) entry which is preliminary data.</text>
</comment>
<keyword evidence="5 6" id="KW-0472">Membrane</keyword>
<evidence type="ECO:0000256" key="4">
    <source>
        <dbReference type="ARBA" id="ARBA00022989"/>
    </source>
</evidence>
<feature type="transmembrane region" description="Helical" evidence="6">
    <location>
        <begin position="124"/>
        <end position="144"/>
    </location>
</feature>
<dbReference type="PANTHER" id="PTHR30250:SF29">
    <property type="entry name" value="POLYSACCHARIDE BIOSYNTHESIS PROTEIN C-TERMINAL DOMAIN-CONTAINING PROTEIN"/>
    <property type="match status" value="1"/>
</dbReference>
<keyword evidence="2" id="KW-1003">Cell membrane</keyword>
<feature type="transmembrane region" description="Helical" evidence="6">
    <location>
        <begin position="424"/>
        <end position="442"/>
    </location>
</feature>
<feature type="transmembrane region" description="Helical" evidence="6">
    <location>
        <begin position="12"/>
        <end position="35"/>
    </location>
</feature>
<feature type="transmembrane region" description="Helical" evidence="6">
    <location>
        <begin position="368"/>
        <end position="386"/>
    </location>
</feature>
<dbReference type="InterPro" id="IPR024923">
    <property type="entry name" value="PG_synth_SpoVB"/>
</dbReference>
<proteinExistence type="predicted"/>
<feature type="transmembrane region" description="Helical" evidence="6">
    <location>
        <begin position="189"/>
        <end position="212"/>
    </location>
</feature>
<comment type="subcellular location">
    <subcellularLocation>
        <location evidence="1">Cell membrane</location>
        <topology evidence="1">Multi-pass membrane protein</topology>
    </subcellularLocation>
</comment>
<dbReference type="InterPro" id="IPR050833">
    <property type="entry name" value="Poly_Biosynth_Transport"/>
</dbReference>
<feature type="transmembrane region" description="Helical" evidence="6">
    <location>
        <begin position="334"/>
        <end position="356"/>
    </location>
</feature>
<keyword evidence="8" id="KW-1185">Reference proteome</keyword>
<evidence type="ECO:0000256" key="2">
    <source>
        <dbReference type="ARBA" id="ARBA00022475"/>
    </source>
</evidence>